<name>A0A2K8KV75_MARES</name>
<dbReference type="AlphaFoldDB" id="A0A2K8KV75"/>
<gene>
    <name evidence="1" type="ORF">Ga0123461_0246</name>
</gene>
<evidence type="ECO:0008006" key="3">
    <source>
        <dbReference type="Google" id="ProtNLM"/>
    </source>
</evidence>
<dbReference type="RefSeq" id="WP_100276679.1">
    <property type="nucleotide sequence ID" value="NZ_CP018799.1"/>
</dbReference>
<proteinExistence type="predicted"/>
<dbReference type="OrthoDB" id="5295426at2"/>
<dbReference type="PROSITE" id="PS51257">
    <property type="entry name" value="PROKAR_LIPOPROTEIN"/>
    <property type="match status" value="1"/>
</dbReference>
<dbReference type="Proteomes" id="UP000231701">
    <property type="component" value="Chromosome"/>
</dbReference>
<keyword evidence="2" id="KW-1185">Reference proteome</keyword>
<dbReference type="EMBL" id="CP018799">
    <property type="protein sequence ID" value="ATX78698.1"/>
    <property type="molecule type" value="Genomic_DNA"/>
</dbReference>
<evidence type="ECO:0000313" key="1">
    <source>
        <dbReference type="EMBL" id="ATX78698.1"/>
    </source>
</evidence>
<dbReference type="KEGG" id="maes:Ga0123461_0246"/>
<reference evidence="1 2" key="1">
    <citation type="submission" date="2016-12" db="EMBL/GenBank/DDBJ databases">
        <title>Isolation and genomic insights into novel planktonic Zetaproteobacteria from stratified waters of the Chesapeake Bay.</title>
        <authorList>
            <person name="McAllister S.M."/>
            <person name="Kato S."/>
            <person name="Chan C.S."/>
            <person name="Chiu B.K."/>
            <person name="Field E.K."/>
        </authorList>
    </citation>
    <scope>NUCLEOTIDE SEQUENCE [LARGE SCALE GENOMIC DNA]</scope>
    <source>
        <strain evidence="1 2">CP-5</strain>
    </source>
</reference>
<accession>A0A2K8KV75</accession>
<organism evidence="1 2">
    <name type="scientific">Mariprofundus aestuarium</name>
    <dbReference type="NCBI Taxonomy" id="1921086"/>
    <lineage>
        <taxon>Bacteria</taxon>
        <taxon>Pseudomonadati</taxon>
        <taxon>Pseudomonadota</taxon>
        <taxon>Candidatius Mariprofundia</taxon>
        <taxon>Mariprofundales</taxon>
        <taxon>Mariprofundaceae</taxon>
        <taxon>Mariprofundus</taxon>
    </lineage>
</organism>
<protein>
    <recommendedName>
        <fullName evidence="3">Lipoprotein</fullName>
    </recommendedName>
</protein>
<evidence type="ECO:0000313" key="2">
    <source>
        <dbReference type="Proteomes" id="UP000231701"/>
    </source>
</evidence>
<sequence>MKSNRLFHTLSLLIVTALLLTGCGRKEAPQMATDPSTKPQLLNLQHQVVGNVLELTYTLQGNPKGIGLQIDRTEIDPYCQCPGFWQRYQEDTPMANNVGVEAKKLINLKVADKEWLFRVRAIDVNGSFSPWSKMIRASGVDLFNK</sequence>